<dbReference type="AlphaFoldDB" id="X1M3D0"/>
<reference evidence="1" key="1">
    <citation type="journal article" date="2014" name="Front. Microbiol.">
        <title>High frequency of phylogenetically diverse reductive dehalogenase-homologous genes in deep subseafloor sedimentary metagenomes.</title>
        <authorList>
            <person name="Kawai M."/>
            <person name="Futagami T."/>
            <person name="Toyoda A."/>
            <person name="Takaki Y."/>
            <person name="Nishi S."/>
            <person name="Hori S."/>
            <person name="Arai W."/>
            <person name="Tsubouchi T."/>
            <person name="Morono Y."/>
            <person name="Uchiyama I."/>
            <person name="Ito T."/>
            <person name="Fujiyama A."/>
            <person name="Inagaki F."/>
            <person name="Takami H."/>
        </authorList>
    </citation>
    <scope>NUCLEOTIDE SEQUENCE</scope>
    <source>
        <strain evidence="1">Expedition CK06-06</strain>
    </source>
</reference>
<comment type="caution">
    <text evidence="1">The sequence shown here is derived from an EMBL/GenBank/DDBJ whole genome shotgun (WGS) entry which is preliminary data.</text>
</comment>
<evidence type="ECO:0000313" key="1">
    <source>
        <dbReference type="EMBL" id="GAI26097.1"/>
    </source>
</evidence>
<feature type="non-terminal residue" evidence="1">
    <location>
        <position position="40"/>
    </location>
</feature>
<organism evidence="1">
    <name type="scientific">marine sediment metagenome</name>
    <dbReference type="NCBI Taxonomy" id="412755"/>
    <lineage>
        <taxon>unclassified sequences</taxon>
        <taxon>metagenomes</taxon>
        <taxon>ecological metagenomes</taxon>
    </lineage>
</organism>
<protein>
    <submittedName>
        <fullName evidence="1">Uncharacterized protein</fullName>
    </submittedName>
</protein>
<name>X1M3D0_9ZZZZ</name>
<accession>X1M3D0</accession>
<dbReference type="EMBL" id="BARV01021650">
    <property type="protein sequence ID" value="GAI26097.1"/>
    <property type="molecule type" value="Genomic_DNA"/>
</dbReference>
<sequence length="40" mass="4688">MARREWPLTEEQEAEILELADDMAIWKVAWKVGCSKRQAV</sequence>
<proteinExistence type="predicted"/>
<gene>
    <name evidence="1" type="ORF">S06H3_35834</name>
</gene>